<protein>
    <submittedName>
        <fullName evidence="3">NagC family transcriptional regulator</fullName>
    </submittedName>
</protein>
<comment type="similarity">
    <text evidence="1">Belongs to the ROK (NagC/XylR) family.</text>
</comment>
<dbReference type="InterPro" id="IPR043129">
    <property type="entry name" value="ATPase_NBD"/>
</dbReference>
<dbReference type="PANTHER" id="PTHR18964">
    <property type="entry name" value="ROK (REPRESSOR, ORF, KINASE) FAMILY"/>
    <property type="match status" value="1"/>
</dbReference>
<evidence type="ECO:0000256" key="2">
    <source>
        <dbReference type="SAM" id="MobiDB-lite"/>
    </source>
</evidence>
<dbReference type="AlphaFoldDB" id="A0A4Y3KH31"/>
<evidence type="ECO:0000313" key="3">
    <source>
        <dbReference type="EMBL" id="GEA83193.1"/>
    </source>
</evidence>
<dbReference type="Proteomes" id="UP000320461">
    <property type="component" value="Unassembled WGS sequence"/>
</dbReference>
<proteinExistence type="inferred from homology"/>
<accession>A0A4Y3KH31</accession>
<feature type="region of interest" description="Disordered" evidence="2">
    <location>
        <begin position="1"/>
        <end position="24"/>
    </location>
</feature>
<dbReference type="OrthoDB" id="8772678at2"/>
<dbReference type="Gene3D" id="3.30.420.40">
    <property type="match status" value="2"/>
</dbReference>
<organism evidence="3 4">
    <name type="scientific">Cellulomonas gelida</name>
    <dbReference type="NCBI Taxonomy" id="1712"/>
    <lineage>
        <taxon>Bacteria</taxon>
        <taxon>Bacillati</taxon>
        <taxon>Actinomycetota</taxon>
        <taxon>Actinomycetes</taxon>
        <taxon>Micrococcales</taxon>
        <taxon>Cellulomonadaceae</taxon>
        <taxon>Cellulomonas</taxon>
    </lineage>
</organism>
<evidence type="ECO:0000256" key="1">
    <source>
        <dbReference type="ARBA" id="ARBA00006479"/>
    </source>
</evidence>
<sequence length="328" mass="32757">MSQHSTPAPGPAGRGGTPGRDAVGVDIGGSSTVTILLDDRGQVVARDVMVTRTGAEQIASDVGHAVRRVLATAGVDPADVAGIGVGVPGVVDPESGTVANAVNLGIEGSAPLAALVSRALDGLPVRLENDLNAAVLGTAQHLAQAGEGPVDDLAFIALGTGLAAGLMLDGRLRRGPHRAAGEIGHLRYVPDGLPCKCGQSGCLERYASGSALDAAWPSRTGRPAPVEVFEAAAAGDEHAVRVRDEFLAAVAGAVRVLVLTCDVGRIVIGGGVSQLGEPLLRGLVTELDRQAASSPFLAAAHLPSRVRLAPAGVPLGAVGAALVGRGGH</sequence>
<dbReference type="Pfam" id="PF00480">
    <property type="entry name" value="ROK"/>
    <property type="match status" value="1"/>
</dbReference>
<dbReference type="SUPFAM" id="SSF53067">
    <property type="entry name" value="Actin-like ATPase domain"/>
    <property type="match status" value="1"/>
</dbReference>
<dbReference type="RefSeq" id="WP_141368706.1">
    <property type="nucleotide sequence ID" value="NZ_BJLQ01000003.1"/>
</dbReference>
<evidence type="ECO:0000313" key="4">
    <source>
        <dbReference type="Proteomes" id="UP000320461"/>
    </source>
</evidence>
<dbReference type="InterPro" id="IPR000600">
    <property type="entry name" value="ROK"/>
</dbReference>
<reference evidence="3 4" key="1">
    <citation type="submission" date="2019-06" db="EMBL/GenBank/DDBJ databases">
        <title>Whole genome shotgun sequence of Cellulomonas gelida NBRC 3748.</title>
        <authorList>
            <person name="Hosoyama A."/>
            <person name="Uohara A."/>
            <person name="Ohji S."/>
            <person name="Ichikawa N."/>
        </authorList>
    </citation>
    <scope>NUCLEOTIDE SEQUENCE [LARGE SCALE GENOMIC DNA]</scope>
    <source>
        <strain evidence="3 4">NBRC 3748</strain>
    </source>
</reference>
<comment type="caution">
    <text evidence="3">The sequence shown here is derived from an EMBL/GenBank/DDBJ whole genome shotgun (WGS) entry which is preliminary data.</text>
</comment>
<name>A0A4Y3KH31_9CELL</name>
<dbReference type="EMBL" id="BJLQ01000003">
    <property type="protein sequence ID" value="GEA83193.1"/>
    <property type="molecule type" value="Genomic_DNA"/>
</dbReference>
<gene>
    <name evidence="3" type="ORF">CGE01nite_04440</name>
</gene>
<keyword evidence="4" id="KW-1185">Reference proteome</keyword>
<dbReference type="PANTHER" id="PTHR18964:SF149">
    <property type="entry name" value="BIFUNCTIONAL UDP-N-ACETYLGLUCOSAMINE 2-EPIMERASE_N-ACETYLMANNOSAMINE KINASE"/>
    <property type="match status" value="1"/>
</dbReference>